<evidence type="ECO:0000313" key="2">
    <source>
        <dbReference type="EMBL" id="KEK17917.1"/>
    </source>
</evidence>
<name>A0A073JUM9_9BACI</name>
<dbReference type="AlphaFoldDB" id="A0A073JUM9"/>
<dbReference type="STRING" id="574376.BAMA_10570"/>
<dbReference type="Gene3D" id="3.30.2210.10">
    <property type="entry name" value="Integron cassette protein superfamily"/>
    <property type="match status" value="1"/>
</dbReference>
<evidence type="ECO:0000259" key="1">
    <source>
        <dbReference type="Pfam" id="PF21648"/>
    </source>
</evidence>
<comment type="caution">
    <text evidence="2">The sequence shown here is derived from an EMBL/GenBank/DDBJ whole genome shotgun (WGS) entry which is preliminary data.</text>
</comment>
<reference evidence="2 3" key="1">
    <citation type="submission" date="2014-06" db="EMBL/GenBank/DDBJ databases">
        <title>Draft genome sequence of Bacillus manliponensis JCM 15802 (MCCC 1A00708).</title>
        <authorList>
            <person name="Lai Q."/>
            <person name="Liu Y."/>
            <person name="Shao Z."/>
        </authorList>
    </citation>
    <scope>NUCLEOTIDE SEQUENCE [LARGE SCALE GENOMIC DNA]</scope>
    <source>
        <strain evidence="2 3">JCM 15802</strain>
    </source>
</reference>
<accession>A0A073JUM9</accession>
<dbReference type="RefSeq" id="WP_034642279.1">
    <property type="nucleotide sequence ID" value="NZ_CBCSJC010000034.1"/>
</dbReference>
<gene>
    <name evidence="2" type="ORF">BAMA_10570</name>
</gene>
<dbReference type="InterPro" id="IPR048473">
    <property type="entry name" value="M1E1E6-like"/>
</dbReference>
<dbReference type="Proteomes" id="UP000027822">
    <property type="component" value="Unassembled WGS sequence"/>
</dbReference>
<proteinExistence type="predicted"/>
<organism evidence="2 3">
    <name type="scientific">Bacillus manliponensis</name>
    <dbReference type="NCBI Taxonomy" id="574376"/>
    <lineage>
        <taxon>Bacteria</taxon>
        <taxon>Bacillati</taxon>
        <taxon>Bacillota</taxon>
        <taxon>Bacilli</taxon>
        <taxon>Bacillales</taxon>
        <taxon>Bacillaceae</taxon>
        <taxon>Bacillus</taxon>
        <taxon>Bacillus cereus group</taxon>
    </lineage>
</organism>
<dbReference type="OrthoDB" id="9156079at2"/>
<dbReference type="Pfam" id="PF21648">
    <property type="entry name" value="M1E1E6-like"/>
    <property type="match status" value="1"/>
</dbReference>
<evidence type="ECO:0000313" key="3">
    <source>
        <dbReference type="Proteomes" id="UP000027822"/>
    </source>
</evidence>
<sequence>MAGIDLKPEQLKLKGIVEKCLETLKADIHSRKIPYEETTKIFDRMADAAHKLHMSLKEDGKEPVHHRYMIQNRGMSSDDINFYKHIHPSEDLLDFIQDVHANDDPVDQTIGHEFDFKVFSRRWGNEDVYKIKRIESGWHLSHLSYTGDCKKDGSPFLYASFTHDSINYPESLPGYFEWLWEQAQEEGLSYDDVQSSLNQLAEWVNLCEKGSPSGVFRGYK</sequence>
<protein>
    <recommendedName>
        <fullName evidence="1">Integron cassette protein domain-containing protein</fullName>
    </recommendedName>
</protein>
<feature type="domain" description="Integron cassette protein" evidence="1">
    <location>
        <begin position="113"/>
        <end position="205"/>
    </location>
</feature>
<dbReference type="InterPro" id="IPR048474">
    <property type="entry name" value="M1E1E6-like_sf"/>
</dbReference>
<keyword evidence="3" id="KW-1185">Reference proteome</keyword>
<dbReference type="EMBL" id="JOTN01000020">
    <property type="protein sequence ID" value="KEK17917.1"/>
    <property type="molecule type" value="Genomic_DNA"/>
</dbReference>
<dbReference type="eggNOG" id="ENOG50325KE">
    <property type="taxonomic scope" value="Bacteria"/>
</dbReference>